<dbReference type="Proteomes" id="UP000228700">
    <property type="component" value="Unassembled WGS sequence"/>
</dbReference>
<dbReference type="GO" id="GO:0046872">
    <property type="term" value="F:metal ion binding"/>
    <property type="evidence" value="ECO:0007669"/>
    <property type="project" value="UniProtKB-KW"/>
</dbReference>
<reference evidence="4" key="1">
    <citation type="submission" date="2017-09" db="EMBL/GenBank/DDBJ databases">
        <title>Depth-based differentiation of microbial function through sediment-hosted aquifers and enrichment of novel symbionts in the deep terrestrial subsurface.</title>
        <authorList>
            <person name="Probst A.J."/>
            <person name="Ladd B."/>
            <person name="Jarett J.K."/>
            <person name="Geller-Mcgrath D.E."/>
            <person name="Sieber C.M.K."/>
            <person name="Emerson J.B."/>
            <person name="Anantharaman K."/>
            <person name="Thomas B.C."/>
            <person name="Malmstrom R."/>
            <person name="Stieglmeier M."/>
            <person name="Klingl A."/>
            <person name="Woyke T."/>
            <person name="Ryan C.M."/>
            <person name="Banfield J.F."/>
        </authorList>
    </citation>
    <scope>NUCLEOTIDE SEQUENCE [LARGE SCALE GENOMIC DNA]</scope>
</reference>
<dbReference type="EMBL" id="PFEQ01000009">
    <property type="protein sequence ID" value="PJE74347.1"/>
    <property type="molecule type" value="Genomic_DNA"/>
</dbReference>
<dbReference type="SUPFAM" id="SSF51366">
    <property type="entry name" value="Ribulose-phoshate binding barrel"/>
    <property type="match status" value="1"/>
</dbReference>
<gene>
    <name evidence="3" type="ORF">COV01_02515</name>
</gene>
<proteinExistence type="predicted"/>
<name>A0A2M8LCL1_9BACT</name>
<dbReference type="InterPro" id="IPR000056">
    <property type="entry name" value="Ribul_P_3_epim-like"/>
</dbReference>
<evidence type="ECO:0008006" key="5">
    <source>
        <dbReference type="Google" id="ProtNLM"/>
    </source>
</evidence>
<keyword evidence="1" id="KW-0479">Metal-binding</keyword>
<dbReference type="Gene3D" id="3.20.20.70">
    <property type="entry name" value="Aldolase class I"/>
    <property type="match status" value="1"/>
</dbReference>
<dbReference type="GO" id="GO:0016857">
    <property type="term" value="F:racemase and epimerase activity, acting on carbohydrates and derivatives"/>
    <property type="evidence" value="ECO:0007669"/>
    <property type="project" value="InterPro"/>
</dbReference>
<comment type="caution">
    <text evidence="3">The sequence shown here is derived from an EMBL/GenBank/DDBJ whole genome shotgun (WGS) entry which is preliminary data.</text>
</comment>
<protein>
    <recommendedName>
        <fullName evidence="5">Ribulose-phosphate 3-epimerase</fullName>
    </recommendedName>
</protein>
<dbReference type="InterPro" id="IPR013785">
    <property type="entry name" value="Aldolase_TIM"/>
</dbReference>
<dbReference type="AlphaFoldDB" id="A0A2M8LCL1"/>
<keyword evidence="2" id="KW-0413">Isomerase</keyword>
<evidence type="ECO:0000313" key="3">
    <source>
        <dbReference type="EMBL" id="PJE74347.1"/>
    </source>
</evidence>
<sequence length="234" mass="25685">MAEIVPAILTNSFREIRDDLDMVAGRVHAVQIDVCDGGYVPTKTWPYSTGKGDIDFDALVGQEVGLPHWEEIDFEFDLMVRNVYEKIPDFVAIGATSIVIHRESVNDDEIEKILADYGKDSDALSDFGIALGLAYPPDTTVVDDVAKHIDSIDFVQVMGIRKVGFQGQIFLPSAIDTVRALRERFPKLIISVDGGVSTENARDLIDAGADKLIIGSAIFNEHDSLDALNDFLSI</sequence>
<evidence type="ECO:0000256" key="1">
    <source>
        <dbReference type="ARBA" id="ARBA00022723"/>
    </source>
</evidence>
<accession>A0A2M8LCL1</accession>
<dbReference type="PANTHER" id="PTHR11749">
    <property type="entry name" value="RIBULOSE-5-PHOSPHATE-3-EPIMERASE"/>
    <property type="match status" value="1"/>
</dbReference>
<organism evidence="3 4">
    <name type="scientific">Candidatus Taylorbacteria bacterium CG10_big_fil_rev_8_21_14_0_10_41_48</name>
    <dbReference type="NCBI Taxonomy" id="1975024"/>
    <lineage>
        <taxon>Bacteria</taxon>
        <taxon>Candidatus Tayloriibacteriota</taxon>
    </lineage>
</organism>
<dbReference type="GO" id="GO:0005975">
    <property type="term" value="P:carbohydrate metabolic process"/>
    <property type="evidence" value="ECO:0007669"/>
    <property type="project" value="InterPro"/>
</dbReference>
<dbReference type="Pfam" id="PF00834">
    <property type="entry name" value="Ribul_P_3_epim"/>
    <property type="match status" value="1"/>
</dbReference>
<dbReference type="InterPro" id="IPR011060">
    <property type="entry name" value="RibuloseP-bd_barrel"/>
</dbReference>
<evidence type="ECO:0000313" key="4">
    <source>
        <dbReference type="Proteomes" id="UP000228700"/>
    </source>
</evidence>
<evidence type="ECO:0000256" key="2">
    <source>
        <dbReference type="ARBA" id="ARBA00023235"/>
    </source>
</evidence>